<accession>M5JNA1</accession>
<dbReference type="OrthoDB" id="7219996at2"/>
<sequence>MSQIEIAFEALRRANSREIVGAGAAFIIDALEDAERAIAEAKKAMLPSGDDRRASIDGGQTLDRLMSDAVKACKALTPEQQLDLMEQQRKSFADNNVALSRLAPAATDTGLETVAWEKMDNMRDPNDKLVYEVKFPRNGDKRLVYKSQADKLLAERDIIIRSHLATIASFETKLAASEEARAALSDEIEQGN</sequence>
<dbReference type="STRING" id="94625.A7J42_00680"/>
<dbReference type="Proteomes" id="UP000011971">
    <property type="component" value="Unassembled WGS sequence"/>
</dbReference>
<name>M5JNA1_9HYPH</name>
<comment type="caution">
    <text evidence="1">The sequence shown here is derived from an EMBL/GenBank/DDBJ whole genome shotgun (WGS) entry which is preliminary data.</text>
</comment>
<protein>
    <submittedName>
        <fullName evidence="1">Uncharacterized protein</fullName>
    </submittedName>
</protein>
<evidence type="ECO:0000313" key="2">
    <source>
        <dbReference type="Proteomes" id="UP000011971"/>
    </source>
</evidence>
<dbReference type="AlphaFoldDB" id="M5JNA1"/>
<gene>
    <name evidence="1" type="ORF">D584_13929</name>
</gene>
<reference evidence="1 2" key="1">
    <citation type="journal article" date="2013" name="Gut Pathog.">
        <title>Draft genome of Ochrobactrum intermedium strain M86 isolated from non-ulcer dyspeptic individual from India.</title>
        <authorList>
            <person name="Kulkarni G."/>
            <person name="Dhotre D."/>
            <person name="Dharne M."/>
            <person name="Shetty S."/>
            <person name="Chowdhury S."/>
            <person name="Misra V."/>
            <person name="Misra S."/>
            <person name="Patole M."/>
            <person name="Shouche Y."/>
        </authorList>
    </citation>
    <scope>NUCLEOTIDE SEQUENCE [LARGE SCALE GENOMIC DNA]</scope>
    <source>
        <strain evidence="1 2">M86</strain>
    </source>
</reference>
<evidence type="ECO:0000313" key="1">
    <source>
        <dbReference type="EMBL" id="ELT48552.1"/>
    </source>
</evidence>
<dbReference type="PATRIC" id="fig|1234597.4.peg.2886"/>
<organism evidence="1 2">
    <name type="scientific">Brucella intermedia M86</name>
    <dbReference type="NCBI Taxonomy" id="1234597"/>
    <lineage>
        <taxon>Bacteria</taxon>
        <taxon>Pseudomonadati</taxon>
        <taxon>Pseudomonadota</taxon>
        <taxon>Alphaproteobacteria</taxon>
        <taxon>Hyphomicrobiales</taxon>
        <taxon>Brucellaceae</taxon>
        <taxon>Brucella/Ochrobactrum group</taxon>
        <taxon>Brucella</taxon>
    </lineage>
</organism>
<dbReference type="EMBL" id="AOGE01000035">
    <property type="protein sequence ID" value="ELT48552.1"/>
    <property type="molecule type" value="Genomic_DNA"/>
</dbReference>
<dbReference type="RefSeq" id="WP_006471881.1">
    <property type="nucleotide sequence ID" value="NZ_AOGE01000035.1"/>
</dbReference>
<proteinExistence type="predicted"/>